<dbReference type="Proteomes" id="UP001642409">
    <property type="component" value="Unassembled WGS sequence"/>
</dbReference>
<dbReference type="SUPFAM" id="SSF52058">
    <property type="entry name" value="L domain-like"/>
    <property type="match status" value="1"/>
</dbReference>
<dbReference type="Pfam" id="PF12799">
    <property type="entry name" value="LRR_4"/>
    <property type="match status" value="2"/>
</dbReference>
<reference evidence="3" key="1">
    <citation type="submission" date="2023-06" db="EMBL/GenBank/DDBJ databases">
        <authorList>
            <person name="Kurt Z."/>
        </authorList>
    </citation>
    <scope>NUCLEOTIDE SEQUENCE</scope>
</reference>
<dbReference type="PANTHER" id="PTHR46652">
    <property type="entry name" value="LEUCINE-RICH REPEAT AND IQ DOMAIN-CONTAINING PROTEIN 1-RELATED"/>
    <property type="match status" value="1"/>
</dbReference>
<organism evidence="3">
    <name type="scientific">Hexamita inflata</name>
    <dbReference type="NCBI Taxonomy" id="28002"/>
    <lineage>
        <taxon>Eukaryota</taxon>
        <taxon>Metamonada</taxon>
        <taxon>Diplomonadida</taxon>
        <taxon>Hexamitidae</taxon>
        <taxon>Hexamitinae</taxon>
        <taxon>Hexamita</taxon>
    </lineage>
</organism>
<reference evidence="4 5" key="2">
    <citation type="submission" date="2024-07" db="EMBL/GenBank/DDBJ databases">
        <authorList>
            <person name="Akdeniz Z."/>
        </authorList>
    </citation>
    <scope>NUCLEOTIDE SEQUENCE [LARGE SCALE GENOMIC DNA]</scope>
</reference>
<dbReference type="SMART" id="SM00369">
    <property type="entry name" value="LRR_TYP"/>
    <property type="match status" value="5"/>
</dbReference>
<dbReference type="AlphaFoldDB" id="A0AA86NEE1"/>
<evidence type="ECO:0000313" key="4">
    <source>
        <dbReference type="EMBL" id="CAL6097903.1"/>
    </source>
</evidence>
<dbReference type="EMBL" id="CAXDID020000504">
    <property type="protein sequence ID" value="CAL6097903.1"/>
    <property type="molecule type" value="Genomic_DNA"/>
</dbReference>
<dbReference type="InterPro" id="IPR001611">
    <property type="entry name" value="Leu-rich_rpt"/>
</dbReference>
<keyword evidence="2" id="KW-0677">Repeat</keyword>
<dbReference type="InterPro" id="IPR025875">
    <property type="entry name" value="Leu-rich_rpt_4"/>
</dbReference>
<keyword evidence="5" id="KW-1185">Reference proteome</keyword>
<dbReference type="InterPro" id="IPR003591">
    <property type="entry name" value="Leu-rich_rpt_typical-subtyp"/>
</dbReference>
<dbReference type="Gene3D" id="3.80.10.10">
    <property type="entry name" value="Ribonuclease Inhibitor"/>
    <property type="match status" value="1"/>
</dbReference>
<dbReference type="SMART" id="SM00365">
    <property type="entry name" value="LRR_SD22"/>
    <property type="match status" value="6"/>
</dbReference>
<evidence type="ECO:0000256" key="2">
    <source>
        <dbReference type="ARBA" id="ARBA00022737"/>
    </source>
</evidence>
<sequence length="354" mass="40883">MTNEDQIDKYRNKVIENELHLSNDTEINNLKFVDELNVNILSLDLCPYVKFKEVSKSLRQLVVMNSKIENISGIEHMTQLLVLAFPWNNISDIFLLHYLSSLHELYLTQSQISDIQILYNLQNLQILYLDENKISDISSLKMLLNLKQLVLSKNNISDIQPLRNLLQLISLSLGNNDISNISSLSKLVDLTELKLNDNALTDISPLENLVRLKSLNLGHNRLVDVSVLSNLVILSELHLQNNQICFVDSINNLNLSFLLLDQNFIQNLTLKNNFLTFGQTTPTTDLLRINKLMRIIFQTRKINIFVLEMRHKIILSILNAKRIAQSTFKRIQKAHLQFSENLVTLLDRIEIDQQ</sequence>
<comment type="caution">
    <text evidence="3">The sequence shown here is derived from an EMBL/GenBank/DDBJ whole genome shotgun (WGS) entry which is preliminary data.</text>
</comment>
<evidence type="ECO:0000313" key="3">
    <source>
        <dbReference type="EMBL" id="CAI9918019.1"/>
    </source>
</evidence>
<evidence type="ECO:0000256" key="1">
    <source>
        <dbReference type="ARBA" id="ARBA00022614"/>
    </source>
</evidence>
<accession>A0AA86NEE1</accession>
<keyword evidence="1" id="KW-0433">Leucine-rich repeat</keyword>
<proteinExistence type="predicted"/>
<protein>
    <submittedName>
        <fullName evidence="3">LPXTG cell wall anchor domain-containing protein</fullName>
    </submittedName>
    <submittedName>
        <fullName evidence="4">LPXTG_cell wall anchor domain-containing protein</fullName>
    </submittedName>
</protein>
<dbReference type="PANTHER" id="PTHR46652:SF3">
    <property type="entry name" value="LEUCINE-RICH REPEAT-CONTAINING PROTEIN 9"/>
    <property type="match status" value="1"/>
</dbReference>
<dbReference type="EMBL" id="CATOUU010000147">
    <property type="protein sequence ID" value="CAI9918019.1"/>
    <property type="molecule type" value="Genomic_DNA"/>
</dbReference>
<dbReference type="InterPro" id="IPR032675">
    <property type="entry name" value="LRR_dom_sf"/>
</dbReference>
<name>A0AA86NEE1_9EUKA</name>
<evidence type="ECO:0000313" key="5">
    <source>
        <dbReference type="Proteomes" id="UP001642409"/>
    </source>
</evidence>
<dbReference type="PROSITE" id="PS51450">
    <property type="entry name" value="LRR"/>
    <property type="match status" value="5"/>
</dbReference>
<gene>
    <name evidence="3" type="ORF">HINF_LOCUS5664</name>
    <name evidence="4" type="ORF">HINF_LOCUS69352</name>
</gene>
<dbReference type="InterPro" id="IPR050836">
    <property type="entry name" value="SDS22/Internalin_LRR"/>
</dbReference>